<dbReference type="InterPro" id="IPR012083">
    <property type="entry name" value="Arylsulfatase"/>
</dbReference>
<protein>
    <recommendedName>
        <fullName evidence="5">Arylsulfatase</fullName>
        <shortName evidence="5">AS</shortName>
        <ecNumber evidence="5">3.1.6.1</ecNumber>
    </recommendedName>
    <alternativeName>
        <fullName evidence="5">Aryl-sulfate sulphohydrolase</fullName>
    </alternativeName>
</protein>
<comment type="catalytic activity">
    <reaction evidence="5">
        <text>an aryl sulfate + H2O = a phenol + sulfate + H(+)</text>
        <dbReference type="Rhea" id="RHEA:17261"/>
        <dbReference type="ChEBI" id="CHEBI:15377"/>
        <dbReference type="ChEBI" id="CHEBI:15378"/>
        <dbReference type="ChEBI" id="CHEBI:16189"/>
        <dbReference type="ChEBI" id="CHEBI:33853"/>
        <dbReference type="ChEBI" id="CHEBI:140317"/>
        <dbReference type="EC" id="3.1.6.1"/>
    </reaction>
</comment>
<dbReference type="InterPro" id="IPR017850">
    <property type="entry name" value="Alkaline_phosphatase_core_sf"/>
</dbReference>
<evidence type="ECO:0000256" key="2">
    <source>
        <dbReference type="ARBA" id="ARBA00022729"/>
    </source>
</evidence>
<organism evidence="8 9">
    <name type="scientific">Sporothrix eucalyptigena</name>
    <dbReference type="NCBI Taxonomy" id="1812306"/>
    <lineage>
        <taxon>Eukaryota</taxon>
        <taxon>Fungi</taxon>
        <taxon>Dikarya</taxon>
        <taxon>Ascomycota</taxon>
        <taxon>Pezizomycotina</taxon>
        <taxon>Sordariomycetes</taxon>
        <taxon>Sordariomycetidae</taxon>
        <taxon>Ophiostomatales</taxon>
        <taxon>Ophiostomataceae</taxon>
        <taxon>Sporothrix</taxon>
    </lineage>
</organism>
<dbReference type="PANTHER" id="PTHR43108:SF8">
    <property type="entry name" value="SD21168P"/>
    <property type="match status" value="1"/>
</dbReference>
<dbReference type="SUPFAM" id="SSF53649">
    <property type="entry name" value="Alkaline phosphatase-like"/>
    <property type="match status" value="1"/>
</dbReference>
<feature type="domain" description="Sulfatase N-terminal" evidence="7">
    <location>
        <begin position="22"/>
        <end position="370"/>
    </location>
</feature>
<proteinExistence type="inferred from homology"/>
<dbReference type="PROSITE" id="PS00523">
    <property type="entry name" value="SULFATASE_1"/>
    <property type="match status" value="1"/>
</dbReference>
<evidence type="ECO:0000259" key="7">
    <source>
        <dbReference type="Pfam" id="PF00884"/>
    </source>
</evidence>
<dbReference type="InterPro" id="IPR000917">
    <property type="entry name" value="Sulfatase_N"/>
</dbReference>
<dbReference type="Pfam" id="PF00884">
    <property type="entry name" value="Sulfatase"/>
    <property type="match status" value="1"/>
</dbReference>
<keyword evidence="2 6" id="KW-0732">Signal</keyword>
<evidence type="ECO:0000256" key="3">
    <source>
        <dbReference type="ARBA" id="ARBA00022801"/>
    </source>
</evidence>
<comment type="caution">
    <text evidence="8">The sequence shown here is derived from an EMBL/GenBank/DDBJ whole genome shotgun (WGS) entry which is preliminary data.</text>
</comment>
<sequence>MKAGSLIAGVALLAGHAAAKQPNILFILTDDMDSHMEAMEHMPLLQKHLINEGTVFSRHYCTVALCCPSRVNIFTGRAAHNTNVTDVWAPYGGYPKVVREGINDDYLPHWLQAAGYNTYYAGKMWNQHSVENYNAPHVGGFNESDFLLDPFTYEYWNATMTRNGAPPVRYEGQYSPDLTADKAYDFLREALRHKDRPWFVAHAPIAPHGNVHFPYDESDETKQSKPGYAERHAHLFKDYKIPRGESFNPAEQGGVSWIANLPRLNDTVIAYNDEFQRSRLRALQSVDESTAALLQLLKDAGELDNTYIFYTTDNGYHISQHRMHPGKECGFETDVHIPMIVRGPGVPRGHVSEAVTSHTDIASTIMELAGRPLENTDGVPMPLSLEAEANARMEHVTIEYWGLAIPEGELGWYGDANMTDDYGSSAHAAINNTYKGLRVIGDTYSLYYAVWCTNETELYNLMEDPFEVRNLLDANGGHAAQANAFRIAGRSLDQVVSRLNALLVVLKTCARETCREPWRALHPQGDVATLEDSLAPHFDAFYAGQPNIYFTKCEIGYIAESEGPMYVNRFGGGIHQGYVPTNAKSAPENGDEVAGYDRKALKYLGPQHRISIWT</sequence>
<keyword evidence="3 5" id="KW-0378">Hydrolase</keyword>
<comment type="similarity">
    <text evidence="1 5">Belongs to the sulfatase family.</text>
</comment>
<evidence type="ECO:0000256" key="4">
    <source>
        <dbReference type="ARBA" id="ARBA00023180"/>
    </source>
</evidence>
<dbReference type="PIRSF" id="PIRSF000972">
    <property type="entry name" value="Arylsulf_plant"/>
    <property type="match status" value="1"/>
</dbReference>
<accession>A0ABP0B6G3</accession>
<evidence type="ECO:0000313" key="9">
    <source>
        <dbReference type="Proteomes" id="UP001642482"/>
    </source>
</evidence>
<dbReference type="EC" id="3.1.6.1" evidence="5"/>
<feature type="chain" id="PRO_5046021508" description="Arylsulfatase" evidence="6">
    <location>
        <begin position="20"/>
        <end position="614"/>
    </location>
</feature>
<evidence type="ECO:0000256" key="6">
    <source>
        <dbReference type="SAM" id="SignalP"/>
    </source>
</evidence>
<name>A0ABP0B6G3_9PEZI</name>
<gene>
    <name evidence="8" type="ORF">SEUCBS140593_002407</name>
</gene>
<dbReference type="InterPro" id="IPR024607">
    <property type="entry name" value="Sulfatase_CS"/>
</dbReference>
<evidence type="ECO:0000256" key="1">
    <source>
        <dbReference type="ARBA" id="ARBA00008779"/>
    </source>
</evidence>
<dbReference type="PANTHER" id="PTHR43108">
    <property type="entry name" value="N-ACETYLGLUCOSAMINE-6-SULFATASE FAMILY MEMBER"/>
    <property type="match status" value="1"/>
</dbReference>
<dbReference type="Gene3D" id="3.40.720.10">
    <property type="entry name" value="Alkaline Phosphatase, subunit A"/>
    <property type="match status" value="1"/>
</dbReference>
<keyword evidence="9" id="KW-1185">Reference proteome</keyword>
<dbReference type="Proteomes" id="UP001642482">
    <property type="component" value="Unassembled WGS sequence"/>
</dbReference>
<reference evidence="8 9" key="1">
    <citation type="submission" date="2024-01" db="EMBL/GenBank/DDBJ databases">
        <authorList>
            <person name="Allen C."/>
            <person name="Tagirdzhanova G."/>
        </authorList>
    </citation>
    <scope>NUCLEOTIDE SEQUENCE [LARGE SCALE GENOMIC DNA]</scope>
</reference>
<dbReference type="EMBL" id="CAWUHD010000016">
    <property type="protein sequence ID" value="CAK7215072.1"/>
    <property type="molecule type" value="Genomic_DNA"/>
</dbReference>
<evidence type="ECO:0000313" key="8">
    <source>
        <dbReference type="EMBL" id="CAK7215072.1"/>
    </source>
</evidence>
<evidence type="ECO:0000256" key="5">
    <source>
        <dbReference type="PIRNR" id="PIRNR000972"/>
    </source>
</evidence>
<dbReference type="CDD" id="cd16147">
    <property type="entry name" value="G6S"/>
    <property type="match status" value="1"/>
</dbReference>
<keyword evidence="4" id="KW-0325">Glycoprotein</keyword>
<feature type="signal peptide" evidence="6">
    <location>
        <begin position="1"/>
        <end position="19"/>
    </location>
</feature>